<organism evidence="2 3">
    <name type="scientific">Trichonephila clavata</name>
    <name type="common">Joro spider</name>
    <name type="synonym">Nephila clavata</name>
    <dbReference type="NCBI Taxonomy" id="2740835"/>
    <lineage>
        <taxon>Eukaryota</taxon>
        <taxon>Metazoa</taxon>
        <taxon>Ecdysozoa</taxon>
        <taxon>Arthropoda</taxon>
        <taxon>Chelicerata</taxon>
        <taxon>Arachnida</taxon>
        <taxon>Araneae</taxon>
        <taxon>Araneomorphae</taxon>
        <taxon>Entelegynae</taxon>
        <taxon>Araneoidea</taxon>
        <taxon>Nephilidae</taxon>
        <taxon>Trichonephila</taxon>
    </lineage>
</organism>
<keyword evidence="3" id="KW-1185">Reference proteome</keyword>
<protein>
    <recommendedName>
        <fullName evidence="1">RNase H type-1 domain-containing protein</fullName>
    </recommendedName>
</protein>
<dbReference type="Proteomes" id="UP000887116">
    <property type="component" value="Unassembled WGS sequence"/>
</dbReference>
<dbReference type="PROSITE" id="PS50879">
    <property type="entry name" value="RNASE_H_1"/>
    <property type="match status" value="1"/>
</dbReference>
<dbReference type="InterPro" id="IPR002156">
    <property type="entry name" value="RNaseH_domain"/>
</dbReference>
<gene>
    <name evidence="2" type="ORF">TNCT_683351</name>
</gene>
<dbReference type="EMBL" id="BMAO01007930">
    <property type="protein sequence ID" value="GFR19504.1"/>
    <property type="molecule type" value="Genomic_DNA"/>
</dbReference>
<accession>A0A8X6ICE5</accession>
<sequence>MLGQDILSKLAALTQVSSVCFQWIPRMLGFMENELADLLARKGSELPTASSSELEASEVHSLFTGKIKTIWRSPPKLSVRDCPCSASVL</sequence>
<evidence type="ECO:0000313" key="2">
    <source>
        <dbReference type="EMBL" id="GFR19504.1"/>
    </source>
</evidence>
<name>A0A8X6ICE5_TRICU</name>
<proteinExistence type="predicted"/>
<comment type="caution">
    <text evidence="2">The sequence shown here is derived from an EMBL/GenBank/DDBJ whole genome shotgun (WGS) entry which is preliminary data.</text>
</comment>
<evidence type="ECO:0000313" key="3">
    <source>
        <dbReference type="Proteomes" id="UP000887116"/>
    </source>
</evidence>
<reference evidence="2" key="1">
    <citation type="submission" date="2020-07" db="EMBL/GenBank/DDBJ databases">
        <title>Multicomponent nature underlies the extraordinary mechanical properties of spider dragline silk.</title>
        <authorList>
            <person name="Kono N."/>
            <person name="Nakamura H."/>
            <person name="Mori M."/>
            <person name="Yoshida Y."/>
            <person name="Ohtoshi R."/>
            <person name="Malay A.D."/>
            <person name="Moran D.A.P."/>
            <person name="Tomita M."/>
            <person name="Numata K."/>
            <person name="Arakawa K."/>
        </authorList>
    </citation>
    <scope>NUCLEOTIDE SEQUENCE</scope>
</reference>
<dbReference type="AlphaFoldDB" id="A0A8X6ICE5"/>
<feature type="domain" description="RNase H type-1" evidence="1">
    <location>
        <begin position="1"/>
        <end position="45"/>
    </location>
</feature>
<evidence type="ECO:0000259" key="1">
    <source>
        <dbReference type="PROSITE" id="PS50879"/>
    </source>
</evidence>
<dbReference type="GO" id="GO:0003676">
    <property type="term" value="F:nucleic acid binding"/>
    <property type="evidence" value="ECO:0007669"/>
    <property type="project" value="InterPro"/>
</dbReference>
<dbReference type="GO" id="GO:0004523">
    <property type="term" value="F:RNA-DNA hybrid ribonuclease activity"/>
    <property type="evidence" value="ECO:0007669"/>
    <property type="project" value="InterPro"/>
</dbReference>